<organism evidence="2 3">
    <name type="scientific">Eubacterium segne</name>
    <dbReference type="NCBI Taxonomy" id="2763045"/>
    <lineage>
        <taxon>Bacteria</taxon>
        <taxon>Bacillati</taxon>
        <taxon>Bacillota</taxon>
        <taxon>Clostridia</taxon>
        <taxon>Eubacteriales</taxon>
        <taxon>Eubacteriaceae</taxon>
        <taxon>Eubacterium</taxon>
    </lineage>
</organism>
<keyword evidence="3" id="KW-1185">Reference proteome</keyword>
<dbReference type="Pfam" id="PF14199">
    <property type="entry name" value="DUF4317"/>
    <property type="match status" value="1"/>
</dbReference>
<evidence type="ECO:0000313" key="2">
    <source>
        <dbReference type="EMBL" id="MBC5668050.1"/>
    </source>
</evidence>
<dbReference type="EMBL" id="JACOOZ010000005">
    <property type="protein sequence ID" value="MBC5668050.1"/>
    <property type="molecule type" value="Genomic_DNA"/>
</dbReference>
<comment type="caution">
    <text evidence="2">The sequence shown here is derived from an EMBL/GenBank/DDBJ whole genome shotgun (WGS) entry which is preliminary data.</text>
</comment>
<dbReference type="RefSeq" id="WP_021953039.1">
    <property type="nucleotide sequence ID" value="NZ_JACOOZ010000005.1"/>
</dbReference>
<accession>A0ABR7F5G5</accession>
<gene>
    <name evidence="2" type="ORF">H8S00_08655</name>
</gene>
<proteinExistence type="predicted"/>
<feature type="coiled-coil region" evidence="1">
    <location>
        <begin position="323"/>
        <end position="350"/>
    </location>
</feature>
<reference evidence="2 3" key="1">
    <citation type="submission" date="2020-08" db="EMBL/GenBank/DDBJ databases">
        <title>Genome public.</title>
        <authorList>
            <person name="Liu C."/>
            <person name="Sun Q."/>
        </authorList>
    </citation>
    <scope>NUCLEOTIDE SEQUENCE [LARGE SCALE GENOMIC DNA]</scope>
    <source>
        <strain evidence="2 3">BX4</strain>
    </source>
</reference>
<keyword evidence="1" id="KW-0175">Coiled coil</keyword>
<sequence length="391" mass="44622">MDKKSIGELRRRLKKDSCTFTKMCGCYVNDSKNKVIKLDETFLNLEDEEYYKYLEIAKKVLSTNVGNNILELDFPLEEEQPGGHQQFLLGIKKSGLKDQGLLDAFYDMVIEKYDSLGNYLILLFHDVYDVMTKTTDNNKLDESEEVYEYIICAICPMILSKPGLGYNKSDMRIGTLNREWMVGMPETGFIFPAFNERSSDIHSVLMYTADSKNPHNELIQDILGCREKLTFVQKQNVLCDMVSDVTSEDDLKEVMESVNIELAQISDSEPETVVNEENIKSALTYAGIEENKADKIGKEYITAIDKDELPLLGDIIPNKAVKAVKDNNEKVLLKEEIKELNRKIAQAYDTEGSDIIIKVNDEKRELIRQEDIDGETYLVIPISQNDSIKIN</sequence>
<evidence type="ECO:0000256" key="1">
    <source>
        <dbReference type="SAM" id="Coils"/>
    </source>
</evidence>
<evidence type="ECO:0000313" key="3">
    <source>
        <dbReference type="Proteomes" id="UP000597877"/>
    </source>
</evidence>
<name>A0ABR7F5G5_9FIRM</name>
<protein>
    <submittedName>
        <fullName evidence="2">DUF4317 domain-containing protein</fullName>
    </submittedName>
</protein>
<dbReference type="InterPro" id="IPR025466">
    <property type="entry name" value="DUF4317"/>
</dbReference>
<dbReference type="Proteomes" id="UP000597877">
    <property type="component" value="Unassembled WGS sequence"/>
</dbReference>